<dbReference type="Gene3D" id="2.40.100.20">
    <property type="match status" value="1"/>
</dbReference>
<dbReference type="AlphaFoldDB" id="A0A1L5NGF1"/>
<evidence type="ECO:0000313" key="2">
    <source>
        <dbReference type="Proteomes" id="UP000184749"/>
    </source>
</evidence>
<reference evidence="1 2" key="1">
    <citation type="submission" date="2016-09" db="EMBL/GenBank/DDBJ databases">
        <title>The complete genome sequences of Rhizobium gallicum, symbiovars gallicum and phaseoli, symbionts associated to common bean (Phaseolus vulgaris).</title>
        <authorList>
            <person name="Bustos P."/>
            <person name="Santamaria R.I."/>
            <person name="Perez-Carrascal O.M."/>
            <person name="Juarez S."/>
            <person name="Lozano L."/>
            <person name="Martinez-Flores I."/>
            <person name="Martinez-Romero E."/>
            <person name="Cevallos M."/>
            <person name="Romero D."/>
            <person name="Davila G."/>
            <person name="Gonzalez V."/>
        </authorList>
    </citation>
    <scope>NUCLEOTIDE SEQUENCE [LARGE SCALE GENOMIC DNA]</scope>
    <source>
        <strain evidence="1 2">IE4872</strain>
    </source>
</reference>
<accession>A0A1L5NGF1</accession>
<proteinExistence type="predicted"/>
<protein>
    <submittedName>
        <fullName evidence="1">Cyclophilin-like domain-containing protein</fullName>
    </submittedName>
</protein>
<evidence type="ECO:0000313" key="1">
    <source>
        <dbReference type="EMBL" id="APO66982.1"/>
    </source>
</evidence>
<sequence>MEQAEEPPAEGQWLSDAKAEDFGGVASLRGEAGGRKGAENLRGVHVAAALSKSDYPFAMERGGDLGAARRLSVRRGFRKSHLPSVAWRYPLYPGGHSETELLFAYGSSSFASKMGALAGNHFLTIVEGCEQLDDMGKLVLWKGAQPILFEALD</sequence>
<name>A0A1L5NGF1_9HYPH</name>
<gene>
    <name evidence="1" type="ORF">IE4872_CH01334</name>
</gene>
<dbReference type="Pfam" id="PF12903">
    <property type="entry name" value="DUF3830"/>
    <property type="match status" value="1"/>
</dbReference>
<organism evidence="1 2">
    <name type="scientific">Rhizobium gallicum</name>
    <dbReference type="NCBI Taxonomy" id="56730"/>
    <lineage>
        <taxon>Bacteria</taxon>
        <taxon>Pseudomonadati</taxon>
        <taxon>Pseudomonadota</taxon>
        <taxon>Alphaproteobacteria</taxon>
        <taxon>Hyphomicrobiales</taxon>
        <taxon>Rhizobiaceae</taxon>
        <taxon>Rhizobium/Agrobacterium group</taxon>
        <taxon>Rhizobium</taxon>
    </lineage>
</organism>
<dbReference type="Proteomes" id="UP000184749">
    <property type="component" value="Chromosome"/>
</dbReference>
<dbReference type="InterPro" id="IPR024532">
    <property type="entry name" value="DUF3830"/>
</dbReference>
<dbReference type="EMBL" id="CP017101">
    <property type="protein sequence ID" value="APO66982.1"/>
    <property type="molecule type" value="Genomic_DNA"/>
</dbReference>
<dbReference type="STRING" id="56730.IE4872_CH01334"/>